<feature type="region of interest" description="Disordered" evidence="1">
    <location>
        <begin position="28"/>
        <end position="61"/>
    </location>
</feature>
<comment type="caution">
    <text evidence="2">The sequence shown here is derived from an EMBL/GenBank/DDBJ whole genome shotgun (WGS) entry which is preliminary data.</text>
</comment>
<organism evidence="2 3">
    <name type="scientific">Cnephaeus nilssonii</name>
    <name type="common">Northern bat</name>
    <name type="synonym">Eptesicus nilssonii</name>
    <dbReference type="NCBI Taxonomy" id="3371016"/>
    <lineage>
        <taxon>Eukaryota</taxon>
        <taxon>Metazoa</taxon>
        <taxon>Chordata</taxon>
        <taxon>Craniata</taxon>
        <taxon>Vertebrata</taxon>
        <taxon>Euteleostomi</taxon>
        <taxon>Mammalia</taxon>
        <taxon>Eutheria</taxon>
        <taxon>Laurasiatheria</taxon>
        <taxon>Chiroptera</taxon>
        <taxon>Yangochiroptera</taxon>
        <taxon>Vespertilionidae</taxon>
        <taxon>Cnephaeus</taxon>
    </lineage>
</organism>
<sequence length="431" mass="47218">MRGLDTVRDSTMGLPMPSHKTVLDTLVPNAGRQPSMDTPRTPRDTQTLMPAQDRDLDVDGLQTPLDNQAHIMQRLPLEDTTAHPMGSQDRAQEEDNNPSMSSHLTATDTWAVDVDHHLLGPAQPDIGDPVAVRPATAKDSLAIQVDNLALPMRGLDPVRDSTMGLPMPSHETVLDTLVPNAGRQPSMDTPRTPRDTQTLMPAQDRDLDGDGLRTPLDNQAHIMQRLPLEDTTAHPMGSQDRAQEEDNNPSMSSHLTATDTRALDVDHQLLGPAQPDIGDPVAVRPATAKDSLAIQVDNLALPMRGLDTVRDSTMGLPMPSHETVLDTLVPNAGRQPSMDTPRTPRDTQTLMPAQDRDLDGDGLRTPLDNQAHIMQRLPLEDTTAHPMGSQDRAQEEDNNPSMSNQLQPQTLGHWTWTISFWAQHNQTSGTQ</sequence>
<gene>
    <name evidence="2" type="ORF">QTO34_011198</name>
</gene>
<feature type="region of interest" description="Disordered" evidence="1">
    <location>
        <begin position="382"/>
        <end position="407"/>
    </location>
</feature>
<feature type="region of interest" description="Disordered" evidence="1">
    <location>
        <begin position="330"/>
        <end position="366"/>
    </location>
</feature>
<feature type="region of interest" description="Disordered" evidence="1">
    <location>
        <begin position="179"/>
        <end position="215"/>
    </location>
</feature>
<protein>
    <submittedName>
        <fullName evidence="2">Uncharacterized protein</fullName>
    </submittedName>
</protein>
<reference evidence="2" key="1">
    <citation type="submission" date="2023-06" db="EMBL/GenBank/DDBJ databases">
        <title>Reference genome for the Northern bat (Eptesicus nilssonii), a most northern bat species.</title>
        <authorList>
            <person name="Laine V.N."/>
            <person name="Pulliainen A.T."/>
            <person name="Lilley T.M."/>
        </authorList>
    </citation>
    <scope>NUCLEOTIDE SEQUENCE</scope>
    <source>
        <strain evidence="2">BLF_Eptnil</strain>
        <tissue evidence="2">Kidney</tissue>
    </source>
</reference>
<dbReference type="EMBL" id="JAULJE010000022">
    <property type="protein sequence ID" value="KAK1329027.1"/>
    <property type="molecule type" value="Genomic_DNA"/>
</dbReference>
<proteinExistence type="predicted"/>
<feature type="region of interest" description="Disordered" evidence="1">
    <location>
        <begin position="1"/>
        <end position="20"/>
    </location>
</feature>
<evidence type="ECO:0000313" key="2">
    <source>
        <dbReference type="EMBL" id="KAK1329027.1"/>
    </source>
</evidence>
<evidence type="ECO:0000256" key="1">
    <source>
        <dbReference type="SAM" id="MobiDB-lite"/>
    </source>
</evidence>
<feature type="region of interest" description="Disordered" evidence="1">
    <location>
        <begin position="80"/>
        <end position="103"/>
    </location>
</feature>
<feature type="region of interest" description="Disordered" evidence="1">
    <location>
        <begin position="231"/>
        <end position="254"/>
    </location>
</feature>
<dbReference type="Proteomes" id="UP001177744">
    <property type="component" value="Unassembled WGS sequence"/>
</dbReference>
<accession>A0AA40LEB0</accession>
<name>A0AA40LEB0_CNENI</name>
<keyword evidence="3" id="KW-1185">Reference proteome</keyword>
<evidence type="ECO:0000313" key="3">
    <source>
        <dbReference type="Proteomes" id="UP001177744"/>
    </source>
</evidence>
<dbReference type="AlphaFoldDB" id="A0AA40LEB0"/>